<comment type="caution">
    <text evidence="4">The sequence shown here is derived from an EMBL/GenBank/DDBJ whole genome shotgun (WGS) entry which is preliminary data.</text>
</comment>
<dbReference type="GO" id="GO:0005737">
    <property type="term" value="C:cytoplasm"/>
    <property type="evidence" value="ECO:0007669"/>
    <property type="project" value="TreeGrafter"/>
</dbReference>
<dbReference type="AlphaFoldDB" id="A0A4Z2D711"/>
<evidence type="ECO:0000256" key="2">
    <source>
        <dbReference type="ARBA" id="ARBA00022737"/>
    </source>
</evidence>
<protein>
    <recommendedName>
        <fullName evidence="6">Annexin</fullName>
    </recommendedName>
</protein>
<dbReference type="STRING" id="6182.A0A4Z2D711"/>
<dbReference type="PANTHER" id="PTHR10502">
    <property type="entry name" value="ANNEXIN"/>
    <property type="match status" value="1"/>
</dbReference>
<gene>
    <name evidence="4" type="ORF">EWB00_003894</name>
</gene>
<sequence length="230" mass="26669">MKIDHTVVATGEKNNKLIEVLLSRTNAERQSIVRNYRKLFNKSILDEIQDVNEEMMKIFIEDLLTDTSILLANELYTAMMLLDLQSVTSILIDFRGDEFNQIESVYKIYSNKSIWQDIEHHFGEPVKNILYCTVDSRKHELKMEHSIKGRGGKPIVNRARIISLFRILTRILDSKKDVQQSLGELLCFLDPFELEMLNKQFKKKTGEDLSAVIQNETFGKTHDVLMAICE</sequence>
<evidence type="ECO:0000256" key="3">
    <source>
        <dbReference type="ARBA" id="ARBA00023216"/>
    </source>
</evidence>
<evidence type="ECO:0000256" key="1">
    <source>
        <dbReference type="ARBA" id="ARBA00007831"/>
    </source>
</evidence>
<accession>A0A4Z2D711</accession>
<evidence type="ECO:0000313" key="5">
    <source>
        <dbReference type="Proteomes" id="UP000311919"/>
    </source>
</evidence>
<comment type="similarity">
    <text evidence="1">Belongs to the annexin family.</text>
</comment>
<dbReference type="InterPro" id="IPR037104">
    <property type="entry name" value="Annexin_sf"/>
</dbReference>
<organism evidence="4 5">
    <name type="scientific">Schistosoma japonicum</name>
    <name type="common">Blood fluke</name>
    <dbReference type="NCBI Taxonomy" id="6182"/>
    <lineage>
        <taxon>Eukaryota</taxon>
        <taxon>Metazoa</taxon>
        <taxon>Spiralia</taxon>
        <taxon>Lophotrochozoa</taxon>
        <taxon>Platyhelminthes</taxon>
        <taxon>Trematoda</taxon>
        <taxon>Digenea</taxon>
        <taxon>Strigeidida</taxon>
        <taxon>Schistosomatoidea</taxon>
        <taxon>Schistosomatidae</taxon>
        <taxon>Schistosoma</taxon>
    </lineage>
</organism>
<keyword evidence="3" id="KW-0041">Annexin</keyword>
<dbReference type="Pfam" id="PF00191">
    <property type="entry name" value="Annexin"/>
    <property type="match status" value="1"/>
</dbReference>
<dbReference type="EMBL" id="SKCS01000247">
    <property type="protein sequence ID" value="TNN12236.1"/>
    <property type="molecule type" value="Genomic_DNA"/>
</dbReference>
<evidence type="ECO:0000313" key="4">
    <source>
        <dbReference type="EMBL" id="TNN12236.1"/>
    </source>
</evidence>
<dbReference type="InterPro" id="IPR018502">
    <property type="entry name" value="Annexin_repeat"/>
</dbReference>
<dbReference type="GO" id="GO:0005544">
    <property type="term" value="F:calcium-dependent phospholipid binding"/>
    <property type="evidence" value="ECO:0007669"/>
    <property type="project" value="InterPro"/>
</dbReference>
<dbReference type="PANTHER" id="PTHR10502:SF102">
    <property type="entry name" value="ANNEXIN B11"/>
    <property type="match status" value="1"/>
</dbReference>
<dbReference type="GO" id="GO:0001786">
    <property type="term" value="F:phosphatidylserine binding"/>
    <property type="evidence" value="ECO:0007669"/>
    <property type="project" value="TreeGrafter"/>
</dbReference>
<proteinExistence type="inferred from homology"/>
<name>A0A4Z2D711_SCHJA</name>
<evidence type="ECO:0008006" key="6">
    <source>
        <dbReference type="Google" id="ProtNLM"/>
    </source>
</evidence>
<keyword evidence="5" id="KW-1185">Reference proteome</keyword>
<dbReference type="SMART" id="SM00335">
    <property type="entry name" value="ANX"/>
    <property type="match status" value="2"/>
</dbReference>
<dbReference type="GO" id="GO:0005886">
    <property type="term" value="C:plasma membrane"/>
    <property type="evidence" value="ECO:0007669"/>
    <property type="project" value="TreeGrafter"/>
</dbReference>
<dbReference type="GO" id="GO:0005509">
    <property type="term" value="F:calcium ion binding"/>
    <property type="evidence" value="ECO:0007669"/>
    <property type="project" value="InterPro"/>
</dbReference>
<dbReference type="SUPFAM" id="SSF47874">
    <property type="entry name" value="Annexin"/>
    <property type="match status" value="1"/>
</dbReference>
<dbReference type="Gene3D" id="1.10.220.10">
    <property type="entry name" value="Annexin"/>
    <property type="match status" value="2"/>
</dbReference>
<dbReference type="OrthoDB" id="6242380at2759"/>
<keyword evidence="2" id="KW-0677">Repeat</keyword>
<dbReference type="Proteomes" id="UP000311919">
    <property type="component" value="Unassembled WGS sequence"/>
</dbReference>
<reference evidence="4 5" key="1">
    <citation type="submission" date="2019-03" db="EMBL/GenBank/DDBJ databases">
        <title>An improved genome assembly of the fluke Schistosoma japonicum.</title>
        <authorList>
            <person name="Hu W."/>
            <person name="Luo F."/>
            <person name="Yin M."/>
            <person name="Mo X."/>
            <person name="Sun C."/>
            <person name="Wu Q."/>
            <person name="Zhu B."/>
            <person name="Xiang M."/>
            <person name="Wang J."/>
            <person name="Wang Y."/>
            <person name="Zhang T."/>
            <person name="Xu B."/>
            <person name="Zheng H."/>
            <person name="Feng Z."/>
        </authorList>
    </citation>
    <scope>NUCLEOTIDE SEQUENCE [LARGE SCALE GENOMIC DNA]</scope>
    <source>
        <strain evidence="4">HuSjv2</strain>
        <tissue evidence="4">Worms</tissue>
    </source>
</reference>